<evidence type="ECO:0000313" key="9">
    <source>
        <dbReference type="Proteomes" id="UP000189703"/>
    </source>
</evidence>
<comment type="similarity">
    <text evidence="2">Belongs to the TPX2 family.</text>
</comment>
<keyword evidence="9" id="KW-1185">Reference proteome</keyword>
<reference evidence="10" key="1">
    <citation type="submission" date="2025-08" db="UniProtKB">
        <authorList>
            <consortium name="RefSeq"/>
        </authorList>
    </citation>
    <scope>IDENTIFICATION</scope>
</reference>
<proteinExistence type="inferred from homology"/>
<evidence type="ECO:0000259" key="8">
    <source>
        <dbReference type="Pfam" id="PF06886"/>
    </source>
</evidence>
<accession>A0A1U8BCY9</accession>
<evidence type="ECO:0000256" key="6">
    <source>
        <dbReference type="SAM" id="Coils"/>
    </source>
</evidence>
<dbReference type="RefSeq" id="XP_010274160.1">
    <property type="nucleotide sequence ID" value="XM_010275858.2"/>
</dbReference>
<dbReference type="GO" id="GO:0000226">
    <property type="term" value="P:microtubule cytoskeleton organization"/>
    <property type="evidence" value="ECO:0007669"/>
    <property type="project" value="InterPro"/>
</dbReference>
<protein>
    <submittedName>
        <fullName evidence="10">Protein WVD2-like 3</fullName>
    </submittedName>
</protein>
<dbReference type="PANTHER" id="PTHR46372">
    <property type="entry name" value="PROTEIN WVD2-LIKE 3"/>
    <property type="match status" value="1"/>
</dbReference>
<feature type="coiled-coil region" evidence="6">
    <location>
        <begin position="254"/>
        <end position="288"/>
    </location>
</feature>
<dbReference type="GO" id="GO:0008017">
    <property type="term" value="F:microtubule binding"/>
    <property type="evidence" value="ECO:0007669"/>
    <property type="project" value="InterPro"/>
</dbReference>
<dbReference type="GO" id="GO:0005874">
    <property type="term" value="C:microtubule"/>
    <property type="evidence" value="ECO:0007669"/>
    <property type="project" value="UniProtKB-KW"/>
</dbReference>
<dbReference type="eggNOG" id="ENOG502RERJ">
    <property type="taxonomic scope" value="Eukaryota"/>
</dbReference>
<comment type="subcellular location">
    <subcellularLocation>
        <location evidence="1">Cytoplasm</location>
        <location evidence="1">Cytoskeleton</location>
    </subcellularLocation>
</comment>
<dbReference type="InterPro" id="IPR027329">
    <property type="entry name" value="TPX2_C"/>
</dbReference>
<feature type="domain" description="TPX2 C-terminal" evidence="8">
    <location>
        <begin position="247"/>
        <end position="323"/>
    </location>
</feature>
<dbReference type="PANTHER" id="PTHR46372:SF2">
    <property type="entry name" value="PROTEIN WVD2-LIKE 3"/>
    <property type="match status" value="1"/>
</dbReference>
<dbReference type="FunCoup" id="A0A1U8BCY9">
    <property type="interactions" value="41"/>
</dbReference>
<dbReference type="Proteomes" id="UP000189703">
    <property type="component" value="Unplaced"/>
</dbReference>
<dbReference type="InParanoid" id="A0A1U8BCY9"/>
<feature type="compositionally biased region" description="Polar residues" evidence="7">
    <location>
        <begin position="137"/>
        <end position="146"/>
    </location>
</feature>
<dbReference type="InterPro" id="IPR044806">
    <property type="entry name" value="WVD2/WDL1-4"/>
</dbReference>
<evidence type="ECO:0000256" key="7">
    <source>
        <dbReference type="SAM" id="MobiDB-lite"/>
    </source>
</evidence>
<dbReference type="KEGG" id="nnu:104609529"/>
<dbReference type="AlphaFoldDB" id="A0A1U8BCY9"/>
<dbReference type="OrthoDB" id="1925970at2759"/>
<feature type="region of interest" description="Disordered" evidence="7">
    <location>
        <begin position="106"/>
        <end position="254"/>
    </location>
</feature>
<feature type="compositionally biased region" description="Polar residues" evidence="7">
    <location>
        <begin position="223"/>
        <end position="232"/>
    </location>
</feature>
<keyword evidence="6" id="KW-0175">Coiled coil</keyword>
<dbReference type="OMA" id="QDCTISY"/>
<gene>
    <name evidence="10" type="primary">LOC104609529</name>
</gene>
<name>A0A1U8BCY9_NELNU</name>
<dbReference type="GeneID" id="104609529"/>
<keyword evidence="5" id="KW-0206">Cytoskeleton</keyword>
<organism evidence="9 10">
    <name type="scientific">Nelumbo nucifera</name>
    <name type="common">Sacred lotus</name>
    <dbReference type="NCBI Taxonomy" id="4432"/>
    <lineage>
        <taxon>Eukaryota</taxon>
        <taxon>Viridiplantae</taxon>
        <taxon>Streptophyta</taxon>
        <taxon>Embryophyta</taxon>
        <taxon>Tracheophyta</taxon>
        <taxon>Spermatophyta</taxon>
        <taxon>Magnoliopsida</taxon>
        <taxon>Proteales</taxon>
        <taxon>Nelumbonaceae</taxon>
        <taxon>Nelumbo</taxon>
    </lineage>
</organism>
<evidence type="ECO:0000313" key="10">
    <source>
        <dbReference type="RefSeq" id="XP_010274160.1"/>
    </source>
</evidence>
<feature type="compositionally biased region" description="Polar residues" evidence="7">
    <location>
        <begin position="175"/>
        <end position="202"/>
    </location>
</feature>
<evidence type="ECO:0000256" key="2">
    <source>
        <dbReference type="ARBA" id="ARBA00005885"/>
    </source>
</evidence>
<evidence type="ECO:0000256" key="5">
    <source>
        <dbReference type="ARBA" id="ARBA00023212"/>
    </source>
</evidence>
<feature type="region of interest" description="Disordered" evidence="7">
    <location>
        <begin position="303"/>
        <end position="351"/>
    </location>
</feature>
<evidence type="ECO:0000256" key="4">
    <source>
        <dbReference type="ARBA" id="ARBA00022701"/>
    </source>
</evidence>
<keyword evidence="3" id="KW-0963">Cytoplasm</keyword>
<dbReference type="Pfam" id="PF06886">
    <property type="entry name" value="TPX2"/>
    <property type="match status" value="1"/>
</dbReference>
<evidence type="ECO:0000256" key="3">
    <source>
        <dbReference type="ARBA" id="ARBA00022490"/>
    </source>
</evidence>
<keyword evidence="4" id="KW-0493">Microtubule</keyword>
<evidence type="ECO:0000256" key="1">
    <source>
        <dbReference type="ARBA" id="ARBA00004245"/>
    </source>
</evidence>
<sequence length="401" mass="43954">MGREVKEICTEKEQDPVIVYSNGDAHDSDDGDIPRNHDLKESVEHVKGDAESLILEEKTELKKYEVKEYTTESSVEITGLQQTESGHKEKQDVLYVKSTDFEVGLPGEETVKPELQKAMNPKKLSSPVKLGTKSAAVGNSRQNCTTPPQPFALSNDKRASYGSRPVEAEGGSGGTSKPPNANNLKSPNTVKKPQPMPSTSLVSRKPLQPNNKKHVDEEDACSIASSTRTAASVRTLKSRATIPSAPRFHCTERAEKRKEFYSKLEEKHQALEAERTQCEARTKEEREAALKQLRKSLMFKANPMPSFYHEGPPPKVELKKPPPTRAKSPKLGRRKSCNDAVNSSQGERICGRTTRHSLGSCRENTAAATTAAADSSNNNKCQISCKNAISSGKVKNGTKQG</sequence>